<evidence type="ECO:0000259" key="7">
    <source>
        <dbReference type="Pfam" id="PF01386"/>
    </source>
</evidence>
<dbReference type="InterPro" id="IPR029751">
    <property type="entry name" value="Ribosomal_L25_dom"/>
</dbReference>
<evidence type="ECO:0000256" key="2">
    <source>
        <dbReference type="ARBA" id="ARBA00022884"/>
    </source>
</evidence>
<feature type="compositionally biased region" description="Acidic residues" evidence="6">
    <location>
        <begin position="195"/>
        <end position="209"/>
    </location>
</feature>
<keyword evidence="1 5" id="KW-0699">rRNA-binding</keyword>
<evidence type="ECO:0000256" key="4">
    <source>
        <dbReference type="ARBA" id="ARBA00023274"/>
    </source>
</evidence>
<dbReference type="GO" id="GO:0022625">
    <property type="term" value="C:cytosolic large ribosomal subunit"/>
    <property type="evidence" value="ECO:0007669"/>
    <property type="project" value="TreeGrafter"/>
</dbReference>
<sequence>MTTLQAETRTNFKRSDLRKIREAGSFPAVVYGNNTTNTAIAVNEAEFIKLIREVGRNGIISLSIDGKSVNAVLTDYQTNPLKEEIVHADFLAVNKNSEIQADVRIDLIGESKGVKEGGVLQQPLHEVSVTAKAGSVPQVIEVDVTNLEIGDSIAISDISVPNGVTLNIDTETTVASILPPQQEEVIDSGEKQSEGEDDSVADEDGAKEE</sequence>
<evidence type="ECO:0000259" key="8">
    <source>
        <dbReference type="Pfam" id="PF14693"/>
    </source>
</evidence>
<dbReference type="Gene3D" id="2.170.120.20">
    <property type="entry name" value="Ribosomal protein L25, beta domain"/>
    <property type="match status" value="1"/>
</dbReference>
<dbReference type="InterPro" id="IPR001021">
    <property type="entry name" value="Ribosomal_bL25_long"/>
</dbReference>
<reference evidence="9 10" key="1">
    <citation type="submission" date="2019-07" db="EMBL/GenBank/DDBJ databases">
        <title>Genome sequence of 2 isolates from Red Sea Mangroves.</title>
        <authorList>
            <person name="Sefrji F."/>
            <person name="Michoud G."/>
            <person name="Merlino G."/>
            <person name="Daffonchio D."/>
        </authorList>
    </citation>
    <scope>NUCLEOTIDE SEQUENCE [LARGE SCALE GENOMIC DNA]</scope>
    <source>
        <strain evidence="9 10">R1DC41</strain>
    </source>
</reference>
<evidence type="ECO:0000256" key="1">
    <source>
        <dbReference type="ARBA" id="ARBA00022730"/>
    </source>
</evidence>
<dbReference type="InterPro" id="IPR020056">
    <property type="entry name" value="Rbsml_bL25/Gln-tRNA_synth_N"/>
</dbReference>
<dbReference type="EMBL" id="CP049742">
    <property type="protein sequence ID" value="QPC47978.1"/>
    <property type="molecule type" value="Genomic_DNA"/>
</dbReference>
<evidence type="ECO:0000256" key="6">
    <source>
        <dbReference type="SAM" id="MobiDB-lite"/>
    </source>
</evidence>
<dbReference type="Pfam" id="PF01386">
    <property type="entry name" value="Ribosomal_L25p"/>
    <property type="match status" value="1"/>
</dbReference>
<dbReference type="InterPro" id="IPR011035">
    <property type="entry name" value="Ribosomal_bL25/Gln-tRNA_synth"/>
</dbReference>
<dbReference type="HAMAP" id="MF_01334">
    <property type="entry name" value="Ribosomal_bL25_CTC"/>
    <property type="match status" value="1"/>
</dbReference>
<protein>
    <recommendedName>
        <fullName evidence="5">Large ribosomal subunit protein bL25</fullName>
    </recommendedName>
    <alternativeName>
        <fullName evidence="5">General stress protein CTC</fullName>
    </alternativeName>
</protein>
<proteinExistence type="inferred from homology"/>
<feature type="domain" description="Large ribosomal subunit protein bL25 L25" evidence="7">
    <location>
        <begin position="4"/>
        <end position="90"/>
    </location>
</feature>
<keyword evidence="2 5" id="KW-0694">RNA-binding</keyword>
<dbReference type="InterPro" id="IPR020057">
    <property type="entry name" value="Ribosomal_bL25_b-dom"/>
</dbReference>
<dbReference type="RefSeq" id="WP_239672659.1">
    <property type="nucleotide sequence ID" value="NZ_CP049742.1"/>
</dbReference>
<dbReference type="NCBIfam" id="TIGR00731">
    <property type="entry name" value="bL25_bact_ctc"/>
    <property type="match status" value="1"/>
</dbReference>
<feature type="region of interest" description="Disordered" evidence="6">
    <location>
        <begin position="176"/>
        <end position="209"/>
    </location>
</feature>
<dbReference type="NCBIfam" id="NF004133">
    <property type="entry name" value="PRK05618.2-4"/>
    <property type="match status" value="1"/>
</dbReference>
<dbReference type="Proteomes" id="UP000593626">
    <property type="component" value="Chromosome"/>
</dbReference>
<dbReference type="CDD" id="cd00495">
    <property type="entry name" value="Ribosomal_L25_TL5_CTC"/>
    <property type="match status" value="1"/>
</dbReference>
<dbReference type="GO" id="GO:0003735">
    <property type="term" value="F:structural constituent of ribosome"/>
    <property type="evidence" value="ECO:0007669"/>
    <property type="project" value="InterPro"/>
</dbReference>
<gene>
    <name evidence="5" type="primary">rplY</name>
    <name evidence="5" type="synonym">ctc</name>
    <name evidence="9" type="ORF">G8O30_13960</name>
</gene>
<comment type="subunit">
    <text evidence="5">Part of the 50S ribosomal subunit; part of the 5S rRNA/L5/L18/L25 subcomplex. Contacts the 5S rRNA. Binds to the 5S rRNA independently of L5 and L18.</text>
</comment>
<accession>A0A7S8HGJ5</accession>
<dbReference type="PANTHER" id="PTHR33284">
    <property type="entry name" value="RIBOSOMAL PROTEIN L25/GLN-TRNA SYNTHETASE, ANTI-CODON-BINDING DOMAIN-CONTAINING PROTEIN"/>
    <property type="match status" value="1"/>
</dbReference>
<keyword evidence="10" id="KW-1185">Reference proteome</keyword>
<organism evidence="9 10">
    <name type="scientific">Mangrovibacillus cuniculi</name>
    <dbReference type="NCBI Taxonomy" id="2593652"/>
    <lineage>
        <taxon>Bacteria</taxon>
        <taxon>Bacillati</taxon>
        <taxon>Bacillota</taxon>
        <taxon>Bacilli</taxon>
        <taxon>Bacillales</taxon>
        <taxon>Bacillaceae</taxon>
        <taxon>Mangrovibacillus</taxon>
    </lineage>
</organism>
<dbReference type="Gene3D" id="2.40.240.10">
    <property type="entry name" value="Ribosomal Protein L25, Chain P"/>
    <property type="match status" value="1"/>
</dbReference>
<dbReference type="KEGG" id="mcui:G8O30_13960"/>
<evidence type="ECO:0000256" key="3">
    <source>
        <dbReference type="ARBA" id="ARBA00022980"/>
    </source>
</evidence>
<keyword evidence="3 5" id="KW-0689">Ribosomal protein</keyword>
<comment type="function">
    <text evidence="5">This is one of the proteins that binds to the 5S RNA in the ribosome where it forms part of the central protuberance.</text>
</comment>
<dbReference type="AlphaFoldDB" id="A0A7S8HGJ5"/>
<dbReference type="GO" id="GO:0006412">
    <property type="term" value="P:translation"/>
    <property type="evidence" value="ECO:0007669"/>
    <property type="project" value="UniProtKB-UniRule"/>
</dbReference>
<dbReference type="InterPro" id="IPR020930">
    <property type="entry name" value="Ribosomal_uL5_bac-type"/>
</dbReference>
<keyword evidence="4 5" id="KW-0687">Ribonucleoprotein</keyword>
<evidence type="ECO:0000313" key="10">
    <source>
        <dbReference type="Proteomes" id="UP000593626"/>
    </source>
</evidence>
<feature type="domain" description="Large ribosomal subunit protein bL25 beta" evidence="8">
    <location>
        <begin position="98"/>
        <end position="181"/>
    </location>
</feature>
<dbReference type="GO" id="GO:0008097">
    <property type="term" value="F:5S rRNA binding"/>
    <property type="evidence" value="ECO:0007669"/>
    <property type="project" value="InterPro"/>
</dbReference>
<dbReference type="PANTHER" id="PTHR33284:SF1">
    <property type="entry name" value="RIBOSOMAL PROTEIN L25_GLN-TRNA SYNTHETASE, ANTI-CODON-BINDING DOMAIN-CONTAINING PROTEIN"/>
    <property type="match status" value="1"/>
</dbReference>
<evidence type="ECO:0000313" key="9">
    <source>
        <dbReference type="EMBL" id="QPC47978.1"/>
    </source>
</evidence>
<dbReference type="Pfam" id="PF14693">
    <property type="entry name" value="Ribosomal_TL5_C"/>
    <property type="match status" value="1"/>
</dbReference>
<dbReference type="SUPFAM" id="SSF50715">
    <property type="entry name" value="Ribosomal protein L25-like"/>
    <property type="match status" value="1"/>
</dbReference>
<comment type="similarity">
    <text evidence="5">Belongs to the bacterial ribosomal protein bL25 family. CTC subfamily.</text>
</comment>
<dbReference type="InterPro" id="IPR037121">
    <property type="entry name" value="Ribosomal_bL25_C"/>
</dbReference>
<evidence type="ECO:0000256" key="5">
    <source>
        <dbReference type="HAMAP-Rule" id="MF_01334"/>
    </source>
</evidence>
<name>A0A7S8HGJ5_9BACI</name>